<evidence type="ECO:0000259" key="4">
    <source>
        <dbReference type="Pfam" id="PF04623"/>
    </source>
</evidence>
<dbReference type="Pfam" id="PF01696">
    <property type="entry name" value="Adeno_E1B_55K"/>
    <property type="match status" value="1"/>
</dbReference>
<feature type="region of interest" description="Disordered" evidence="3">
    <location>
        <begin position="37"/>
        <end position="87"/>
    </location>
</feature>
<dbReference type="EMBL" id="AF394196">
    <property type="protein sequence ID" value="AAL35514.1"/>
    <property type="molecule type" value="Genomic_DNA"/>
</dbReference>
<keyword evidence="2" id="KW-0945">Host-virus interaction</keyword>
<evidence type="ECO:0000256" key="2">
    <source>
        <dbReference type="ARBA" id="ARBA00022581"/>
    </source>
</evidence>
<sequence>MESRNPFQQGLPAGFLSSSFVENMEVPAPECNLRLLAGTAARHSEDPESPGESQGTPTSPAAAAGGGSRREPESRPGPSGGGGGVADLFPELRRVLTRVSLTGVFDMNVEVWKILRYDESKTRCRACECGGKHARFQPVCVDVTEDLRPDHLVLPCTGTEFGSSGEESD</sequence>
<reference evidence="5 6" key="1">
    <citation type="journal article" date="2001" name="J. Virol.">
        <title>Replication-defective vector based on a chimpanzee adenovirus.</title>
        <authorList>
            <person name="Farina S.F."/>
            <person name="Gao G.P."/>
            <person name="Xiang Z.Q."/>
            <person name="Rux J.J."/>
            <person name="Burnett R.M."/>
            <person name="Alvira M.R."/>
            <person name="Marsh J."/>
            <person name="Ertl H.C."/>
            <person name="Wilson J.M."/>
        </authorList>
    </citation>
    <scope>NUCLEOTIDE SEQUENCE [LARGE SCALE GENOMIC DNA]</scope>
    <source>
        <strain evidence="5">Pan 9</strain>
    </source>
</reference>
<evidence type="ECO:0000313" key="5">
    <source>
        <dbReference type="EMBL" id="AAL35514.1"/>
    </source>
</evidence>
<dbReference type="Proteomes" id="UP000122874">
    <property type="component" value="Segment"/>
</dbReference>
<accession>Q8UY90</accession>
<gene>
    <name evidence="5" type="primary">E1B</name>
</gene>
<evidence type="ECO:0000313" key="6">
    <source>
        <dbReference type="Proteomes" id="UP000122874"/>
    </source>
</evidence>
<protein>
    <submittedName>
        <fullName evidence="5">18.5 kDa</fullName>
    </submittedName>
</protein>
<name>Q8UY90_9ADEN</name>
<keyword evidence="1" id="KW-0244">Early protein</keyword>
<dbReference type="Pfam" id="PF04623">
    <property type="entry name" value="Adeno_E1B_55K_N"/>
    <property type="match status" value="1"/>
</dbReference>
<feature type="domain" description="Adenovirus E1B protein N-terminal" evidence="4">
    <location>
        <begin position="1"/>
        <end position="67"/>
    </location>
</feature>
<dbReference type="InterPro" id="IPR006717">
    <property type="entry name" value="Adeno_E1B_55K_N"/>
</dbReference>
<proteinExistence type="predicted"/>
<organism evidence="5 6">
    <name type="scientific">Simian adenovirus 25</name>
    <dbReference type="NCBI Taxonomy" id="175567"/>
    <lineage>
        <taxon>Viruses</taxon>
        <taxon>Varidnaviria</taxon>
        <taxon>Bamfordvirae</taxon>
        <taxon>Preplasmiviricota</taxon>
        <taxon>Polisuviricotina</taxon>
        <taxon>Pharingeaviricetes</taxon>
        <taxon>Rowavirales</taxon>
        <taxon>Adenoviridae</taxon>
        <taxon>Mastadenovirus</taxon>
        <taxon>Mastadenovirus exoticum</taxon>
        <taxon>Human mastadenovirus E</taxon>
    </lineage>
</organism>
<evidence type="ECO:0000256" key="3">
    <source>
        <dbReference type="SAM" id="MobiDB-lite"/>
    </source>
</evidence>
<dbReference type="InterPro" id="IPR002612">
    <property type="entry name" value="Adeno_E1B_55kDa"/>
</dbReference>
<evidence type="ECO:0000256" key="1">
    <source>
        <dbReference type="ARBA" id="ARBA00022518"/>
    </source>
</evidence>